<feature type="compositionally biased region" description="Basic and acidic residues" evidence="1">
    <location>
        <begin position="150"/>
        <end position="161"/>
    </location>
</feature>
<reference evidence="2" key="1">
    <citation type="submission" date="2023-04" db="EMBL/GenBank/DDBJ databases">
        <title>Phytophthora lilii NBRC 32176.</title>
        <authorList>
            <person name="Ichikawa N."/>
            <person name="Sato H."/>
            <person name="Tonouchi N."/>
        </authorList>
    </citation>
    <scope>NUCLEOTIDE SEQUENCE</scope>
    <source>
        <strain evidence="2">NBRC 32176</strain>
    </source>
</reference>
<feature type="compositionally biased region" description="Acidic residues" evidence="1">
    <location>
        <begin position="179"/>
        <end position="200"/>
    </location>
</feature>
<dbReference type="AlphaFoldDB" id="A0A9W6TY49"/>
<gene>
    <name evidence="2" type="ORF">Plil01_001019800</name>
</gene>
<name>A0A9W6TY49_9STRA</name>
<feature type="compositionally biased region" description="Acidic residues" evidence="1">
    <location>
        <begin position="126"/>
        <end position="136"/>
    </location>
</feature>
<dbReference type="EMBL" id="BSXW01000531">
    <property type="protein sequence ID" value="GMF24821.1"/>
    <property type="molecule type" value="Genomic_DNA"/>
</dbReference>
<dbReference type="OrthoDB" id="129954at2759"/>
<accession>A0A9W6TY49</accession>
<evidence type="ECO:0000256" key="1">
    <source>
        <dbReference type="SAM" id="MobiDB-lite"/>
    </source>
</evidence>
<organism evidence="2 3">
    <name type="scientific">Phytophthora lilii</name>
    <dbReference type="NCBI Taxonomy" id="2077276"/>
    <lineage>
        <taxon>Eukaryota</taxon>
        <taxon>Sar</taxon>
        <taxon>Stramenopiles</taxon>
        <taxon>Oomycota</taxon>
        <taxon>Peronosporomycetes</taxon>
        <taxon>Peronosporales</taxon>
        <taxon>Peronosporaceae</taxon>
        <taxon>Phytophthora</taxon>
    </lineage>
</organism>
<evidence type="ECO:0000313" key="3">
    <source>
        <dbReference type="Proteomes" id="UP001165083"/>
    </source>
</evidence>
<feature type="region of interest" description="Disordered" evidence="1">
    <location>
        <begin position="48"/>
        <end position="87"/>
    </location>
</feature>
<feature type="region of interest" description="Disordered" evidence="1">
    <location>
        <begin position="117"/>
        <end position="236"/>
    </location>
</feature>
<comment type="caution">
    <text evidence="2">The sequence shown here is derived from an EMBL/GenBank/DDBJ whole genome shotgun (WGS) entry which is preliminary data.</text>
</comment>
<sequence length="401" mass="40733">MMKIIVLVPRTLVPPLSPPFAGDKLPSSESGLALLPLSSVMGVSCNTPFDDVDSVGNGVSFSTSSEEDDEERGEDKDPADSSEVDATPLLSELSRLAVSLELLLLAVPESLRPVLPELERETKADDNEDEAPELELDATVVLDDCVLDPASEKLSKEDNKSADPLVLNEEPDITNPLEDPADDDKLDINPADDTELDADPVEPSITYPDPDMSENEDPDASTESDSELDPEGGIAVTGGGLVGVAVGVEVGAVDALPDSEPEFDGGIAVTGGGLVGLGLGVGVGAGDALLEPDSDGGIAVTGGGLVGVDDEDPLDDPAELDSPELDAAEFDAVVEDVVTVGVVVETSVAPELESSDEETGVAGVATGAEVAASVATGVAGVDTGAEVAASALTLVLRSPHP</sequence>
<keyword evidence="3" id="KW-1185">Reference proteome</keyword>
<evidence type="ECO:0000313" key="2">
    <source>
        <dbReference type="EMBL" id="GMF24821.1"/>
    </source>
</evidence>
<protein>
    <submittedName>
        <fullName evidence="2">Unnamed protein product</fullName>
    </submittedName>
</protein>
<dbReference type="Proteomes" id="UP001165083">
    <property type="component" value="Unassembled WGS sequence"/>
</dbReference>
<feature type="compositionally biased region" description="Acidic residues" evidence="1">
    <location>
        <begin position="211"/>
        <end position="230"/>
    </location>
</feature>
<proteinExistence type="predicted"/>